<proteinExistence type="predicted"/>
<sequence length="100" mass="10805">MDDPAKRIVLVAVTVCSTACQAVQPDYAYETTVRLPEGKTAHCAVNEPADAGRVSSTTLDLSDQRKAEVLATQRLRVLSGPRSDYPSPYTAPVVRCELVN</sequence>
<dbReference type="RefSeq" id="WP_120348007.1">
    <property type="nucleotide sequence ID" value="NZ_MCAS01000045.1"/>
</dbReference>
<gene>
    <name evidence="1" type="ORF">BCY88_08440</name>
</gene>
<evidence type="ECO:0000313" key="2">
    <source>
        <dbReference type="Proteomes" id="UP000283709"/>
    </source>
</evidence>
<name>A0A420FRW5_9BURK</name>
<dbReference type="OrthoDB" id="8927004at2"/>
<protein>
    <submittedName>
        <fullName evidence="1">Uncharacterized protein</fullName>
    </submittedName>
</protein>
<dbReference type="Proteomes" id="UP000283709">
    <property type="component" value="Unassembled WGS sequence"/>
</dbReference>
<accession>A0A420FRW5</accession>
<comment type="caution">
    <text evidence="1">The sequence shown here is derived from an EMBL/GenBank/DDBJ whole genome shotgun (WGS) entry which is preliminary data.</text>
</comment>
<organism evidence="1 2">
    <name type="scientific">Paraburkholderia fungorum</name>
    <dbReference type="NCBI Taxonomy" id="134537"/>
    <lineage>
        <taxon>Bacteria</taxon>
        <taxon>Pseudomonadati</taxon>
        <taxon>Pseudomonadota</taxon>
        <taxon>Betaproteobacteria</taxon>
        <taxon>Burkholderiales</taxon>
        <taxon>Burkholderiaceae</taxon>
        <taxon>Paraburkholderia</taxon>
    </lineage>
</organism>
<dbReference type="AlphaFoldDB" id="A0A420FRW5"/>
<dbReference type="EMBL" id="MCAS01000045">
    <property type="protein sequence ID" value="RKF35668.1"/>
    <property type="molecule type" value="Genomic_DNA"/>
</dbReference>
<evidence type="ECO:0000313" key="1">
    <source>
        <dbReference type="EMBL" id="RKF35668.1"/>
    </source>
</evidence>
<reference evidence="1 2" key="1">
    <citation type="submission" date="2016-07" db="EMBL/GenBank/DDBJ databases">
        <title>Genome analysis of Burkholderia fungorum ES3-20.</title>
        <authorList>
            <person name="Xu D."/>
            <person name="Yao R."/>
            <person name="Zheng S."/>
        </authorList>
    </citation>
    <scope>NUCLEOTIDE SEQUENCE [LARGE SCALE GENOMIC DNA]</scope>
    <source>
        <strain evidence="1 2">ES3-20</strain>
    </source>
</reference>